<feature type="compositionally biased region" description="Polar residues" evidence="1">
    <location>
        <begin position="386"/>
        <end position="396"/>
    </location>
</feature>
<evidence type="ECO:0000313" key="4">
    <source>
        <dbReference type="Proteomes" id="UP000705823"/>
    </source>
</evidence>
<gene>
    <name evidence="3" type="ORF">EGH24_01260</name>
</gene>
<keyword evidence="4" id="KW-1185">Reference proteome</keyword>
<proteinExistence type="predicted"/>
<protein>
    <submittedName>
        <fullName evidence="3">Uncharacterized protein</fullName>
    </submittedName>
</protein>
<feature type="region of interest" description="Disordered" evidence="1">
    <location>
        <begin position="381"/>
        <end position="402"/>
    </location>
</feature>
<keyword evidence="2" id="KW-0472">Membrane</keyword>
<keyword evidence="2" id="KW-1133">Transmembrane helix</keyword>
<sequence>MAGRIRLVAASTGLFLLAVLALTVAVGPASAAIAADGSAATYQTTDADGELVDDRLSDNGVYWQGQRLALGNLSGDIANTTNRSDVSTLQLRRYDTDENELGELVRQIDIESGNRSLETDDLNGTYVLLAGDQREEVLEFENGRVNGTVDVESAAPFELLVQTLSAEWEASPPSAVGSDRQLEIQSNRLRYNLNVSSPDLNYTQLETAFMDTRRLRSQNGPFDDRRPFEQPYRMYDIYEVDGVIVLRGFSDGALQPDFSGFDRFPESIRVEVTDTGVTDRAVLSTGAVSGGPFNITEVTVSETVETGQEVTLAATIRNDWQEDDTREIVFQLGERRSTFETPIKSGESTRIATELTAPDSPGEVEYVVSTEGKEVRGTVTVVDPNPEQSSDSSGNETDSDNGIINIGINLQIGRTGMGGIMTALSLLTVILFRRR</sequence>
<evidence type="ECO:0000256" key="1">
    <source>
        <dbReference type="SAM" id="MobiDB-lite"/>
    </source>
</evidence>
<feature type="transmembrane region" description="Helical" evidence="2">
    <location>
        <begin position="412"/>
        <end position="432"/>
    </location>
</feature>
<dbReference type="EMBL" id="RKLU01000001">
    <property type="protein sequence ID" value="TQQ83452.1"/>
    <property type="molecule type" value="Genomic_DNA"/>
</dbReference>
<dbReference type="AlphaFoldDB" id="A0A8J8PAR5"/>
<evidence type="ECO:0000313" key="3">
    <source>
        <dbReference type="EMBL" id="TQQ83452.1"/>
    </source>
</evidence>
<reference evidence="3" key="1">
    <citation type="submission" date="2019-02" db="EMBL/GenBank/DDBJ databases">
        <title>Halonotius sp. a new haloarchaeum isolated from saline soil.</title>
        <authorList>
            <person name="Duran-Viseras A."/>
            <person name="Sanchez-Porro C."/>
            <person name="Ventosa A."/>
        </authorList>
    </citation>
    <scope>NUCLEOTIDE SEQUENCE</scope>
    <source>
        <strain evidence="3">F15B</strain>
    </source>
</reference>
<keyword evidence="2" id="KW-0812">Transmembrane</keyword>
<dbReference type="Proteomes" id="UP000705823">
    <property type="component" value="Unassembled WGS sequence"/>
</dbReference>
<dbReference type="RefSeq" id="WP_142978358.1">
    <property type="nucleotide sequence ID" value="NZ_RKLU01000001.1"/>
</dbReference>
<name>A0A8J8PAR5_9EURY</name>
<organism evidence="3 4">
    <name type="scientific">Halonotius terrestris</name>
    <dbReference type="NCBI Taxonomy" id="2487750"/>
    <lineage>
        <taxon>Archaea</taxon>
        <taxon>Methanobacteriati</taxon>
        <taxon>Methanobacteriota</taxon>
        <taxon>Stenosarchaea group</taxon>
        <taxon>Halobacteria</taxon>
        <taxon>Halobacteriales</taxon>
        <taxon>Haloferacaceae</taxon>
        <taxon>Halonotius</taxon>
    </lineage>
</organism>
<accession>A0A8J8PAR5</accession>
<dbReference type="OrthoDB" id="340316at2157"/>
<evidence type="ECO:0000256" key="2">
    <source>
        <dbReference type="SAM" id="Phobius"/>
    </source>
</evidence>
<comment type="caution">
    <text evidence="3">The sequence shown here is derived from an EMBL/GenBank/DDBJ whole genome shotgun (WGS) entry which is preliminary data.</text>
</comment>